<sequence length="190" mass="21807">MDMNPMEVFTYEITWMVVAKVRLLFFLSCEVESERLFENIWAMLVYEIKKLEEVDGEKPLGVEIFNDTPKTKKEVLSLDINWAVFDQCLLVVEDAMEDALKLVKIFGTAFPISISGANPNTELLSMEGMPTDNNLHQADSVWNGEESSNRVGGVIKRNRYYSYPVVDFETLRETNWLGSVIPWNIEKLPS</sequence>
<name>A0A4Y7KVA8_PAPSO</name>
<evidence type="ECO:0000313" key="1">
    <source>
        <dbReference type="EMBL" id="RZC76717.1"/>
    </source>
</evidence>
<keyword evidence="2" id="KW-1185">Reference proteome</keyword>
<evidence type="ECO:0000313" key="2">
    <source>
        <dbReference type="Proteomes" id="UP000316621"/>
    </source>
</evidence>
<organism evidence="1 2">
    <name type="scientific">Papaver somniferum</name>
    <name type="common">Opium poppy</name>
    <dbReference type="NCBI Taxonomy" id="3469"/>
    <lineage>
        <taxon>Eukaryota</taxon>
        <taxon>Viridiplantae</taxon>
        <taxon>Streptophyta</taxon>
        <taxon>Embryophyta</taxon>
        <taxon>Tracheophyta</taxon>
        <taxon>Spermatophyta</taxon>
        <taxon>Magnoliopsida</taxon>
        <taxon>Ranunculales</taxon>
        <taxon>Papaveraceae</taxon>
        <taxon>Papaveroideae</taxon>
        <taxon>Papaver</taxon>
    </lineage>
</organism>
<protein>
    <submittedName>
        <fullName evidence="1">Uncharacterized protein</fullName>
    </submittedName>
</protein>
<reference evidence="1 2" key="1">
    <citation type="journal article" date="2018" name="Science">
        <title>The opium poppy genome and morphinan production.</title>
        <authorList>
            <person name="Guo L."/>
            <person name="Winzer T."/>
            <person name="Yang X."/>
            <person name="Li Y."/>
            <person name="Ning Z."/>
            <person name="He Z."/>
            <person name="Teodor R."/>
            <person name="Lu Y."/>
            <person name="Bowser T.A."/>
            <person name="Graham I.A."/>
            <person name="Ye K."/>
        </authorList>
    </citation>
    <scope>NUCLEOTIDE SEQUENCE [LARGE SCALE GENOMIC DNA]</scope>
    <source>
        <strain evidence="2">cv. HN1</strain>
        <tissue evidence="1">Leaves</tissue>
    </source>
</reference>
<accession>A0A4Y7KVA8</accession>
<gene>
    <name evidence="1" type="ORF">C5167_000885</name>
</gene>
<dbReference type="Proteomes" id="UP000316621">
    <property type="component" value="Chromosome 9"/>
</dbReference>
<dbReference type="Gramene" id="RZC76717">
    <property type="protein sequence ID" value="RZC76717"/>
    <property type="gene ID" value="C5167_000885"/>
</dbReference>
<proteinExistence type="predicted"/>
<dbReference type="AlphaFoldDB" id="A0A4Y7KVA8"/>
<dbReference type="EMBL" id="CM010723">
    <property type="protein sequence ID" value="RZC76717.1"/>
    <property type="molecule type" value="Genomic_DNA"/>
</dbReference>